<organism evidence="3 4">
    <name type="scientific">Bradyrhizobium cosmicum</name>
    <dbReference type="NCBI Taxonomy" id="1404864"/>
    <lineage>
        <taxon>Bacteria</taxon>
        <taxon>Pseudomonadati</taxon>
        <taxon>Pseudomonadota</taxon>
        <taxon>Alphaproteobacteria</taxon>
        <taxon>Hyphomicrobiales</taxon>
        <taxon>Nitrobacteraceae</taxon>
        <taxon>Bradyrhizobium</taxon>
    </lineage>
</organism>
<dbReference type="PANTHER" id="PTHR42850">
    <property type="entry name" value="METALLOPHOSPHOESTERASE"/>
    <property type="match status" value="1"/>
</dbReference>
<keyword evidence="4" id="KW-1185">Reference proteome</keyword>
<dbReference type="InterPro" id="IPR024654">
    <property type="entry name" value="Calcineurin-like_PHP_lpxH"/>
</dbReference>
<dbReference type="AlphaFoldDB" id="A0AAI8MC97"/>
<dbReference type="InterPro" id="IPR029052">
    <property type="entry name" value="Metallo-depent_PP-like"/>
</dbReference>
<dbReference type="Proteomes" id="UP000007886">
    <property type="component" value="Chromosome"/>
</dbReference>
<evidence type="ECO:0000313" key="3">
    <source>
        <dbReference type="EMBL" id="BAL75905.1"/>
    </source>
</evidence>
<feature type="domain" description="Calcineurin-like phosphoesterase" evidence="2">
    <location>
        <begin position="22"/>
        <end position="213"/>
    </location>
</feature>
<reference evidence="3 4" key="1">
    <citation type="journal article" date="2012" name="Microbes Environ.">
        <title>Complete genome sequence of Bradyrhizobium sp. S23321: insights into symbiosis evolution in soil oligotrophs.</title>
        <authorList>
            <person name="Okubo T."/>
            <person name="Tsukui T."/>
            <person name="Maita H."/>
            <person name="Okamoto S."/>
            <person name="Oshima K."/>
            <person name="Fujisawa T."/>
            <person name="Saito A."/>
            <person name="Futamata H."/>
            <person name="Hattori R."/>
            <person name="Shimomura Y."/>
            <person name="Haruta S."/>
            <person name="Morimoto S."/>
            <person name="Wang Y."/>
            <person name="Sakai Y."/>
            <person name="Hattori M."/>
            <person name="Aizawa S."/>
            <person name="Nagashima K.V.P."/>
            <person name="Masuda S."/>
            <person name="Hattori T."/>
            <person name="Yamashita A."/>
            <person name="Bao Z."/>
            <person name="Hayatsu M."/>
            <person name="Kajiya-Kanegae H."/>
            <person name="Yoshinaga I."/>
            <person name="Sakamoto K."/>
            <person name="Toyota K."/>
            <person name="Nakao M."/>
            <person name="Kohara M."/>
            <person name="Anda M."/>
            <person name="Niwa R."/>
            <person name="Jung-Hwan P."/>
            <person name="Sameshima-Saito R."/>
            <person name="Tokuda S."/>
            <person name="Yamamoto S."/>
            <person name="Yamamoto S."/>
            <person name="Yokoyama T."/>
            <person name="Akutsu T."/>
            <person name="Nakamura Y."/>
            <person name="Nakahira-Yanaka Y."/>
            <person name="Takada Hoshino Y."/>
            <person name="Hirakawa H."/>
            <person name="Mitsui H."/>
            <person name="Terasawa K."/>
            <person name="Itakura M."/>
            <person name="Sato S."/>
            <person name="Ikeda-Ohtsubo W."/>
            <person name="Sakakura N."/>
            <person name="Kaminuma E."/>
            <person name="Minamisawa K."/>
        </authorList>
    </citation>
    <scope>NUCLEOTIDE SEQUENCE [LARGE SCALE GENOMIC DNA]</scope>
    <source>
        <strain evidence="3 4">S23321</strain>
    </source>
</reference>
<dbReference type="EMBL" id="AP012279">
    <property type="protein sequence ID" value="BAL75905.1"/>
    <property type="molecule type" value="Genomic_DNA"/>
</dbReference>
<dbReference type="InterPro" id="IPR050126">
    <property type="entry name" value="Ap4A_hydrolase"/>
</dbReference>
<evidence type="ECO:0000313" key="4">
    <source>
        <dbReference type="Proteomes" id="UP000007886"/>
    </source>
</evidence>
<name>A0AAI8MC97_9BRAD</name>
<dbReference type="PANTHER" id="PTHR42850:SF2">
    <property type="entry name" value="BLL5683 PROTEIN"/>
    <property type="match status" value="1"/>
</dbReference>
<dbReference type="GO" id="GO:0005737">
    <property type="term" value="C:cytoplasm"/>
    <property type="evidence" value="ECO:0007669"/>
    <property type="project" value="TreeGrafter"/>
</dbReference>
<evidence type="ECO:0000256" key="1">
    <source>
        <dbReference type="ARBA" id="ARBA00008950"/>
    </source>
</evidence>
<proteinExistence type="inferred from homology"/>
<comment type="similarity">
    <text evidence="1">Belongs to the metallophosphoesterase superfamily. YfcE family.</text>
</comment>
<dbReference type="Pfam" id="PF12850">
    <property type="entry name" value="Metallophos_2"/>
    <property type="match status" value="1"/>
</dbReference>
<accession>A0AAI8MC97</accession>
<dbReference type="KEGG" id="brs:S23_26930"/>
<evidence type="ECO:0000259" key="2">
    <source>
        <dbReference type="Pfam" id="PF12850"/>
    </source>
</evidence>
<dbReference type="GO" id="GO:0016791">
    <property type="term" value="F:phosphatase activity"/>
    <property type="evidence" value="ECO:0007669"/>
    <property type="project" value="TreeGrafter"/>
</dbReference>
<dbReference type="InterPro" id="IPR011152">
    <property type="entry name" value="Pesterase_MJ0912"/>
</dbReference>
<dbReference type="SUPFAM" id="SSF56300">
    <property type="entry name" value="Metallo-dependent phosphatases"/>
    <property type="match status" value="1"/>
</dbReference>
<protein>
    <submittedName>
        <fullName evidence="3">Phosphoesterase</fullName>
    </submittedName>
</protein>
<sequence length="267" mass="29260">MDVPEMRKRAKFRAIGLGSKTMRLAVISDIHGNLAALEAVLADIKARGADGTVNLGDCVTSPLWPKETFEALQSLSLPTVRGNHDRWIEEFPDDKLSPAGLFARNALTAEQRRALHALPPQLRLDEGILACHGTPEDDTTCLLEESLDDGRFVPARRDVLATRLAREPTARVVLCGHSHRQAVVQGPGECLVLNPGSVGCPVFADIPFAASLEYRSPHARYAVLTKRKKGWQVELLALEYDWEAASARALANNRPEWAQAVLSGYVK</sequence>
<gene>
    <name evidence="3" type="ORF">S23_26930</name>
</gene>
<dbReference type="Gene3D" id="3.60.21.10">
    <property type="match status" value="1"/>
</dbReference>
<dbReference type="PIRSF" id="PIRSF000883">
    <property type="entry name" value="Pesterase_MJ0912"/>
    <property type="match status" value="1"/>
</dbReference>